<keyword evidence="6" id="KW-1185">Reference proteome</keyword>
<organism evidence="5 6">
    <name type="scientific">Streptosporangium algeriense</name>
    <dbReference type="NCBI Taxonomy" id="1682748"/>
    <lineage>
        <taxon>Bacteria</taxon>
        <taxon>Bacillati</taxon>
        <taxon>Actinomycetota</taxon>
        <taxon>Actinomycetes</taxon>
        <taxon>Streptosporangiales</taxon>
        <taxon>Streptosporangiaceae</taxon>
        <taxon>Streptosporangium</taxon>
    </lineage>
</organism>
<evidence type="ECO:0000313" key="5">
    <source>
        <dbReference type="EMBL" id="MFD0884949.1"/>
    </source>
</evidence>
<dbReference type="Proteomes" id="UP001597024">
    <property type="component" value="Unassembled WGS sequence"/>
</dbReference>
<comment type="similarity">
    <text evidence="3">Belongs to the aldehyde dehydrogenase family.</text>
</comment>
<dbReference type="SUPFAM" id="SSF53720">
    <property type="entry name" value="ALDH-like"/>
    <property type="match status" value="1"/>
</dbReference>
<dbReference type="InterPro" id="IPR029510">
    <property type="entry name" value="Ald_DH_CS_GLU"/>
</dbReference>
<gene>
    <name evidence="5" type="ORF">ACFQ08_10365</name>
</gene>
<dbReference type="Pfam" id="PF00171">
    <property type="entry name" value="Aldedh"/>
    <property type="match status" value="1"/>
</dbReference>
<feature type="active site" evidence="2">
    <location>
        <position position="37"/>
    </location>
</feature>
<feature type="non-terminal residue" evidence="5">
    <location>
        <position position="1"/>
    </location>
</feature>
<dbReference type="PANTHER" id="PTHR11699">
    <property type="entry name" value="ALDEHYDE DEHYDROGENASE-RELATED"/>
    <property type="match status" value="1"/>
</dbReference>
<evidence type="ECO:0000313" key="6">
    <source>
        <dbReference type="Proteomes" id="UP001597024"/>
    </source>
</evidence>
<dbReference type="InterPro" id="IPR016160">
    <property type="entry name" value="Ald_DH_CS_CYS"/>
</dbReference>
<evidence type="ECO:0000259" key="4">
    <source>
        <dbReference type="Pfam" id="PF00171"/>
    </source>
</evidence>
<protein>
    <submittedName>
        <fullName evidence="5">Aldehyde dehydrogenase family protein</fullName>
    </submittedName>
</protein>
<evidence type="ECO:0000256" key="1">
    <source>
        <dbReference type="ARBA" id="ARBA00023002"/>
    </source>
</evidence>
<dbReference type="PROSITE" id="PS00070">
    <property type="entry name" value="ALDEHYDE_DEHYDR_CYS"/>
    <property type="match status" value="1"/>
</dbReference>
<dbReference type="EMBL" id="JBHTHX010000259">
    <property type="protein sequence ID" value="MFD0884949.1"/>
    <property type="molecule type" value="Genomic_DNA"/>
</dbReference>
<dbReference type="Gene3D" id="3.40.605.10">
    <property type="entry name" value="Aldehyde Dehydrogenase, Chain A, domain 1"/>
    <property type="match status" value="1"/>
</dbReference>
<proteinExistence type="inferred from homology"/>
<dbReference type="PROSITE" id="PS00687">
    <property type="entry name" value="ALDEHYDE_DEHYDR_GLU"/>
    <property type="match status" value="1"/>
</dbReference>
<feature type="domain" description="Aldehyde dehydrogenase" evidence="4">
    <location>
        <begin position="1"/>
        <end position="259"/>
    </location>
</feature>
<dbReference type="Gene3D" id="3.40.309.10">
    <property type="entry name" value="Aldehyde Dehydrogenase, Chain A, domain 2"/>
    <property type="match status" value="1"/>
</dbReference>
<evidence type="ECO:0000256" key="3">
    <source>
        <dbReference type="RuleBase" id="RU003345"/>
    </source>
</evidence>
<dbReference type="InterPro" id="IPR016162">
    <property type="entry name" value="Ald_DH_N"/>
</dbReference>
<dbReference type="InterPro" id="IPR016163">
    <property type="entry name" value="Ald_DH_C"/>
</dbReference>
<sequence length="267" mass="28433">ALVADPRVRRISFTGSVPTARTIAAAAAANLTPLSLELGGKSPLIVFADADLDLAVNLAVEQYDNAGQVCLAGTRLLVEESIAEEFTVRFVERADALKQGDPRDLSTDLGPNIHPRHLERIDGFVQRALDAGAKAVIGGGPNTDLGGQYYRPTLITGAAEGSEILTEEVFGPVLTLQTFTGEEQAVEMANGTRFGLAATLFTGSQERAERVSAQLVAGTVWVNCFFVRDLRAPFGGSRESGVGREGGTWSFDFYCDVKNTVSAPWAK</sequence>
<dbReference type="InterPro" id="IPR016161">
    <property type="entry name" value="Ald_DH/histidinol_DH"/>
</dbReference>
<evidence type="ECO:0000256" key="2">
    <source>
        <dbReference type="PROSITE-ProRule" id="PRU10007"/>
    </source>
</evidence>
<name>A0ABW3DPK0_9ACTN</name>
<comment type="caution">
    <text evidence="5">The sequence shown here is derived from an EMBL/GenBank/DDBJ whole genome shotgun (WGS) entry which is preliminary data.</text>
</comment>
<keyword evidence="1 3" id="KW-0560">Oxidoreductase</keyword>
<accession>A0ABW3DPK0</accession>
<dbReference type="InterPro" id="IPR015590">
    <property type="entry name" value="Aldehyde_DH_dom"/>
</dbReference>
<reference evidence="6" key="1">
    <citation type="journal article" date="2019" name="Int. J. Syst. Evol. Microbiol.">
        <title>The Global Catalogue of Microorganisms (GCM) 10K type strain sequencing project: providing services to taxonomists for standard genome sequencing and annotation.</title>
        <authorList>
            <consortium name="The Broad Institute Genomics Platform"/>
            <consortium name="The Broad Institute Genome Sequencing Center for Infectious Disease"/>
            <person name="Wu L."/>
            <person name="Ma J."/>
        </authorList>
    </citation>
    <scope>NUCLEOTIDE SEQUENCE [LARGE SCALE GENOMIC DNA]</scope>
    <source>
        <strain evidence="6">CCUG 62974</strain>
    </source>
</reference>